<gene>
    <name evidence="1" type="ordered locus">Ndas_5554</name>
</gene>
<name>D7B9S5_NOCDD</name>
<keyword evidence="2" id="KW-1185">Reference proteome</keyword>
<dbReference type="GeneID" id="91489448"/>
<dbReference type="RefSeq" id="WP_013156540.1">
    <property type="nucleotide sequence ID" value="NC_014211.1"/>
</dbReference>
<dbReference type="AlphaFoldDB" id="D7B9S5"/>
<evidence type="ECO:0000313" key="2">
    <source>
        <dbReference type="Proteomes" id="UP000002219"/>
    </source>
</evidence>
<geneLocation type="plasmid" evidence="2">
    <name>pNDAS01</name>
</geneLocation>
<dbReference type="Proteomes" id="UP000002219">
    <property type="component" value="Chromosome 2"/>
</dbReference>
<evidence type="ECO:0000313" key="1">
    <source>
        <dbReference type="EMBL" id="ADH70933.1"/>
    </source>
</evidence>
<accession>D7B9S5</accession>
<dbReference type="HOGENOM" id="CLU_3138299_0_0_11"/>
<protein>
    <submittedName>
        <fullName evidence="1">Uncharacterized protein</fullName>
    </submittedName>
</protein>
<dbReference type="STRING" id="446468.Ndas_5554"/>
<organism evidence="1 2">
    <name type="scientific">Nocardiopsis dassonvillei (strain ATCC 23218 / DSM 43111 / CIP 107115 / JCM 7437 / KCTC 9190 / NBRC 14626 / NCTC 10488 / NRRL B-5397 / IMRU 509)</name>
    <name type="common">Actinomadura dassonvillei</name>
    <dbReference type="NCBI Taxonomy" id="446468"/>
    <lineage>
        <taxon>Bacteria</taxon>
        <taxon>Bacillati</taxon>
        <taxon>Actinomycetota</taxon>
        <taxon>Actinomycetes</taxon>
        <taxon>Streptosporangiales</taxon>
        <taxon>Nocardiopsidaceae</taxon>
        <taxon>Nocardiopsis</taxon>
    </lineage>
</organism>
<dbReference type="EMBL" id="CP002041">
    <property type="protein sequence ID" value="ADH70933.1"/>
    <property type="molecule type" value="Genomic_DNA"/>
</dbReference>
<proteinExistence type="predicted"/>
<reference evidence="1 2" key="1">
    <citation type="journal article" date="2010" name="Stand. Genomic Sci.">
        <title>Complete genome sequence of Nocardiopsis dassonvillei type strain (IMRU 509).</title>
        <authorList>
            <person name="Sun H."/>
            <person name="Lapidus A."/>
            <person name="Nolan M."/>
            <person name="Lucas S."/>
            <person name="Del Rio T.G."/>
            <person name="Tice H."/>
            <person name="Cheng J.F."/>
            <person name="Tapia R."/>
            <person name="Han C."/>
            <person name="Goodwin L."/>
            <person name="Pitluck S."/>
            <person name="Pagani I."/>
            <person name="Ivanova N."/>
            <person name="Mavromatis K."/>
            <person name="Mikhailova N."/>
            <person name="Pati A."/>
            <person name="Chen A."/>
            <person name="Palaniappan K."/>
            <person name="Land M."/>
            <person name="Hauser L."/>
            <person name="Chang Y.J."/>
            <person name="Jeffries C.D."/>
            <person name="Djao O.D."/>
            <person name="Rohde M."/>
            <person name="Sikorski J."/>
            <person name="Goker M."/>
            <person name="Woyke T."/>
            <person name="Bristow J."/>
            <person name="Eisen J.A."/>
            <person name="Markowitz V."/>
            <person name="Hugenholtz P."/>
            <person name="Kyrpides N.C."/>
            <person name="Klenk H.P."/>
        </authorList>
    </citation>
    <scope>NUCLEOTIDE SEQUENCE [LARGE SCALE GENOMIC DNA]</scope>
    <source>
        <strain evidence="2">ATCC 23218 / DSM 43111 / CIP 107115 / JCM 7437 / KCTC 9190 / NBRC 14626 / NCTC 10488 / NRRL B-5397 / IMRU 509</strain>
        <plasmid evidence="2">Chromosome 2</plasmid>
    </source>
</reference>
<dbReference type="KEGG" id="nda:Ndas_5554"/>
<sequence>MARQARGTRTRPAPAASRSTHANLVLRDVFDLDVRVEEVAGSRIGVYYR</sequence>